<sequence length="72" mass="8152">MLFSRGLGRKSKNKPKENYKLITDLHRPSISNKTQIQTEASSFAAVSLCDVLSLSLSLSLSHHELEQIERRI</sequence>
<organism evidence="1 2">
    <name type="scientific">Nepenthes gracilis</name>
    <name type="common">Slender pitcher plant</name>
    <dbReference type="NCBI Taxonomy" id="150966"/>
    <lineage>
        <taxon>Eukaryota</taxon>
        <taxon>Viridiplantae</taxon>
        <taxon>Streptophyta</taxon>
        <taxon>Embryophyta</taxon>
        <taxon>Tracheophyta</taxon>
        <taxon>Spermatophyta</taxon>
        <taxon>Magnoliopsida</taxon>
        <taxon>eudicotyledons</taxon>
        <taxon>Gunneridae</taxon>
        <taxon>Pentapetalae</taxon>
        <taxon>Caryophyllales</taxon>
        <taxon>Nepenthaceae</taxon>
        <taxon>Nepenthes</taxon>
    </lineage>
</organism>
<proteinExistence type="predicted"/>
<dbReference type="AlphaFoldDB" id="A0AAD3SGN6"/>
<evidence type="ECO:0000313" key="2">
    <source>
        <dbReference type="Proteomes" id="UP001279734"/>
    </source>
</evidence>
<protein>
    <submittedName>
        <fullName evidence="1">Uncharacterized protein</fullName>
    </submittedName>
</protein>
<evidence type="ECO:0000313" key="1">
    <source>
        <dbReference type="EMBL" id="GMH10232.1"/>
    </source>
</evidence>
<dbReference type="Proteomes" id="UP001279734">
    <property type="component" value="Unassembled WGS sequence"/>
</dbReference>
<accession>A0AAD3SGN6</accession>
<dbReference type="EMBL" id="BSYO01000010">
    <property type="protein sequence ID" value="GMH10232.1"/>
    <property type="molecule type" value="Genomic_DNA"/>
</dbReference>
<comment type="caution">
    <text evidence="1">The sequence shown here is derived from an EMBL/GenBank/DDBJ whole genome shotgun (WGS) entry which is preliminary data.</text>
</comment>
<keyword evidence="2" id="KW-1185">Reference proteome</keyword>
<reference evidence="1" key="1">
    <citation type="submission" date="2023-05" db="EMBL/GenBank/DDBJ databases">
        <title>Nepenthes gracilis genome sequencing.</title>
        <authorList>
            <person name="Fukushima K."/>
        </authorList>
    </citation>
    <scope>NUCLEOTIDE SEQUENCE</scope>
    <source>
        <strain evidence="1">SING2019-196</strain>
    </source>
</reference>
<gene>
    <name evidence="1" type="ORF">Nepgr_012073</name>
</gene>
<name>A0AAD3SGN6_NEPGR</name>